<dbReference type="InterPro" id="IPR013549">
    <property type="entry name" value="DUF1731"/>
</dbReference>
<dbReference type="EMBL" id="SKFH01000018">
    <property type="protein sequence ID" value="TCZ69909.1"/>
    <property type="molecule type" value="Genomic_DNA"/>
</dbReference>
<organism evidence="4 5">
    <name type="scientific">Flaviaesturariibacter aridisoli</name>
    <dbReference type="NCBI Taxonomy" id="2545761"/>
    <lineage>
        <taxon>Bacteria</taxon>
        <taxon>Pseudomonadati</taxon>
        <taxon>Bacteroidota</taxon>
        <taxon>Chitinophagia</taxon>
        <taxon>Chitinophagales</taxon>
        <taxon>Chitinophagaceae</taxon>
        <taxon>Flaviaestuariibacter</taxon>
    </lineage>
</organism>
<evidence type="ECO:0000313" key="5">
    <source>
        <dbReference type="Proteomes" id="UP000295164"/>
    </source>
</evidence>
<dbReference type="InterPro" id="IPR036291">
    <property type="entry name" value="NAD(P)-bd_dom_sf"/>
</dbReference>
<accession>A0A4V2WMJ1</accession>
<evidence type="ECO:0000313" key="4">
    <source>
        <dbReference type="EMBL" id="TCZ69909.1"/>
    </source>
</evidence>
<dbReference type="OrthoDB" id="9801773at2"/>
<evidence type="ECO:0000256" key="1">
    <source>
        <dbReference type="ARBA" id="ARBA00009353"/>
    </source>
</evidence>
<dbReference type="PANTHER" id="PTHR11092">
    <property type="entry name" value="SUGAR NUCLEOTIDE EPIMERASE RELATED"/>
    <property type="match status" value="1"/>
</dbReference>
<dbReference type="PANTHER" id="PTHR11092:SF0">
    <property type="entry name" value="EPIMERASE FAMILY PROTEIN SDR39U1"/>
    <property type="match status" value="1"/>
</dbReference>
<dbReference type="Pfam" id="PF01370">
    <property type="entry name" value="Epimerase"/>
    <property type="match status" value="1"/>
</dbReference>
<dbReference type="NCBIfam" id="TIGR01777">
    <property type="entry name" value="yfcH"/>
    <property type="match status" value="1"/>
</dbReference>
<comment type="similarity">
    <text evidence="1">Belongs to the NAD(P)-dependent epimerase/dehydratase family. SDR39U1 subfamily.</text>
</comment>
<sequence>MATILITGGTGLVGTALTRALVQQGHEAIILSRTARSSGQKGIRYAVWDVAAGTIDPAALAAADAVVHLAGAGVADARWSEARKQEIVRSRVDSGTLLAKALRELPNKVRTVVSASAIGWYGPDPVIPNPKPFVETDPAATATFLGRTCAAWEAAIRPVEELGKRLVFARIGIVLSRAGGAYAEFRKPMRFGVAPVMGNGRQIVSWIHIDDLVRFFVAAVENRNYTGTYNLVAPTPVSNRKLITTIAKAKGGFHLTAPAPAFVLKVLLGEMSVEVLKSTTVSSRKLQDQGFGFHYPDIIAAAKNLERKKKV</sequence>
<evidence type="ECO:0000259" key="2">
    <source>
        <dbReference type="Pfam" id="PF01370"/>
    </source>
</evidence>
<dbReference type="Proteomes" id="UP000295164">
    <property type="component" value="Unassembled WGS sequence"/>
</dbReference>
<dbReference type="RefSeq" id="WP_131852381.1">
    <property type="nucleotide sequence ID" value="NZ_SKFH01000018.1"/>
</dbReference>
<reference evidence="4 5" key="1">
    <citation type="submission" date="2019-03" db="EMBL/GenBank/DDBJ databases">
        <authorList>
            <person name="Kim M.K.M."/>
        </authorList>
    </citation>
    <scope>NUCLEOTIDE SEQUENCE [LARGE SCALE GENOMIC DNA]</scope>
    <source>
        <strain evidence="4 5">17J68-15</strain>
    </source>
</reference>
<gene>
    <name evidence="4" type="ORF">E0486_11775</name>
</gene>
<feature type="domain" description="NAD-dependent epimerase/dehydratase" evidence="2">
    <location>
        <begin position="4"/>
        <end position="230"/>
    </location>
</feature>
<dbReference type="SUPFAM" id="SSF51735">
    <property type="entry name" value="NAD(P)-binding Rossmann-fold domains"/>
    <property type="match status" value="1"/>
</dbReference>
<keyword evidence="5" id="KW-1185">Reference proteome</keyword>
<dbReference type="InterPro" id="IPR001509">
    <property type="entry name" value="Epimerase_deHydtase"/>
</dbReference>
<protein>
    <submittedName>
        <fullName evidence="4">TIGR01777 family protein</fullName>
    </submittedName>
</protein>
<dbReference type="InterPro" id="IPR010099">
    <property type="entry name" value="SDR39U1"/>
</dbReference>
<dbReference type="Gene3D" id="3.40.50.720">
    <property type="entry name" value="NAD(P)-binding Rossmann-like Domain"/>
    <property type="match status" value="1"/>
</dbReference>
<comment type="caution">
    <text evidence="4">The sequence shown here is derived from an EMBL/GenBank/DDBJ whole genome shotgun (WGS) entry which is preliminary data.</text>
</comment>
<dbReference type="Pfam" id="PF08338">
    <property type="entry name" value="DUF1731"/>
    <property type="match status" value="1"/>
</dbReference>
<proteinExistence type="inferred from homology"/>
<feature type="domain" description="DUF1731" evidence="3">
    <location>
        <begin position="259"/>
        <end position="305"/>
    </location>
</feature>
<name>A0A4V2WMJ1_9BACT</name>
<evidence type="ECO:0000259" key="3">
    <source>
        <dbReference type="Pfam" id="PF08338"/>
    </source>
</evidence>
<dbReference type="AlphaFoldDB" id="A0A4V2WMJ1"/>